<dbReference type="OrthoDB" id="9804328at2"/>
<dbReference type="GO" id="GO:0000162">
    <property type="term" value="P:L-tryptophan biosynthetic process"/>
    <property type="evidence" value="ECO:0007669"/>
    <property type="project" value="TreeGrafter"/>
</dbReference>
<dbReference type="EMBL" id="VCIA01000001">
    <property type="protein sequence ID" value="TMN22488.1"/>
    <property type="molecule type" value="Genomic_DNA"/>
</dbReference>
<gene>
    <name evidence="3" type="ORF">FFL34_10475</name>
</gene>
<dbReference type="PRINTS" id="PR00097">
    <property type="entry name" value="ANTSNTHASEII"/>
</dbReference>
<keyword evidence="1" id="KW-0315">Glutamine amidotransferase</keyword>
<dbReference type="AlphaFoldDB" id="A0A5S3QL56"/>
<protein>
    <submittedName>
        <fullName evidence="3">Aminodeoxychorismate/anthranilate synthase component II</fullName>
    </submittedName>
</protein>
<proteinExistence type="predicted"/>
<dbReference type="PRINTS" id="PR00099">
    <property type="entry name" value="CPSGATASE"/>
</dbReference>
<dbReference type="InterPro" id="IPR029062">
    <property type="entry name" value="Class_I_gatase-like"/>
</dbReference>
<dbReference type="PROSITE" id="PS51273">
    <property type="entry name" value="GATASE_TYPE_1"/>
    <property type="match status" value="1"/>
</dbReference>
<evidence type="ECO:0000313" key="4">
    <source>
        <dbReference type="Proteomes" id="UP000306980"/>
    </source>
</evidence>
<evidence type="ECO:0000259" key="2">
    <source>
        <dbReference type="Pfam" id="PF00117"/>
    </source>
</evidence>
<dbReference type="GO" id="GO:0004049">
    <property type="term" value="F:anthranilate synthase activity"/>
    <property type="evidence" value="ECO:0007669"/>
    <property type="project" value="TreeGrafter"/>
</dbReference>
<dbReference type="InterPro" id="IPR050472">
    <property type="entry name" value="Anth_synth/Amidotransfase"/>
</dbReference>
<evidence type="ECO:0000313" key="3">
    <source>
        <dbReference type="EMBL" id="TMN22488.1"/>
    </source>
</evidence>
<name>A0A5S3QL56_9BACI</name>
<dbReference type="PANTHER" id="PTHR43418">
    <property type="entry name" value="MULTIFUNCTIONAL TRYPTOPHAN BIOSYNTHESIS PROTEIN-RELATED"/>
    <property type="match status" value="1"/>
</dbReference>
<dbReference type="Gene3D" id="3.40.50.880">
    <property type="match status" value="1"/>
</dbReference>
<reference evidence="3 4" key="1">
    <citation type="submission" date="2019-05" db="EMBL/GenBank/DDBJ databases">
        <title>Genomic analysis of Lentibacillus sp. NKC220-2.</title>
        <authorList>
            <person name="Oh Y.J."/>
        </authorList>
    </citation>
    <scope>NUCLEOTIDE SEQUENCE [LARGE SCALE GENOMIC DNA]</scope>
    <source>
        <strain evidence="3 4">NKC220-2</strain>
    </source>
</reference>
<dbReference type="RefSeq" id="WP_138603397.1">
    <property type="nucleotide sequence ID" value="NZ_VCIA01000001.1"/>
</dbReference>
<dbReference type="GO" id="GO:0005829">
    <property type="term" value="C:cytosol"/>
    <property type="evidence" value="ECO:0007669"/>
    <property type="project" value="TreeGrafter"/>
</dbReference>
<dbReference type="InterPro" id="IPR017926">
    <property type="entry name" value="GATASE"/>
</dbReference>
<dbReference type="Proteomes" id="UP000306980">
    <property type="component" value="Unassembled WGS sequence"/>
</dbReference>
<dbReference type="CDD" id="cd01743">
    <property type="entry name" value="GATase1_Anthranilate_Synthase"/>
    <property type="match status" value="1"/>
</dbReference>
<evidence type="ECO:0000256" key="1">
    <source>
        <dbReference type="ARBA" id="ARBA00022962"/>
    </source>
</evidence>
<dbReference type="NCBIfam" id="TIGR00566">
    <property type="entry name" value="trpG_papA"/>
    <property type="match status" value="1"/>
</dbReference>
<dbReference type="PRINTS" id="PR00096">
    <property type="entry name" value="GATASE"/>
</dbReference>
<organism evidence="3 4">
    <name type="scientific">Lentibacillus cibarius</name>
    <dbReference type="NCBI Taxonomy" id="2583219"/>
    <lineage>
        <taxon>Bacteria</taxon>
        <taxon>Bacillati</taxon>
        <taxon>Bacillota</taxon>
        <taxon>Bacilli</taxon>
        <taxon>Bacillales</taxon>
        <taxon>Bacillaceae</taxon>
        <taxon>Lentibacillus</taxon>
    </lineage>
</organism>
<dbReference type="Pfam" id="PF00117">
    <property type="entry name" value="GATase"/>
    <property type="match status" value="1"/>
</dbReference>
<dbReference type="InterPro" id="IPR006221">
    <property type="entry name" value="TrpG/PapA_dom"/>
</dbReference>
<accession>A0A5S3QL56</accession>
<dbReference type="SUPFAM" id="SSF52317">
    <property type="entry name" value="Class I glutamine amidotransferase-like"/>
    <property type="match status" value="1"/>
</dbReference>
<comment type="caution">
    <text evidence="3">The sequence shown here is derived from an EMBL/GenBank/DDBJ whole genome shotgun (WGS) entry which is preliminary data.</text>
</comment>
<dbReference type="PANTHER" id="PTHR43418:SF4">
    <property type="entry name" value="MULTIFUNCTIONAL TRYPTOPHAN BIOSYNTHESIS PROTEIN"/>
    <property type="match status" value="1"/>
</dbReference>
<sequence length="199" mass="21947">MILLIDNYDSFTYNIFQYIAGEGMEVTVRRNDQLTVEDIAALNPEAIILSPGPGTPEKAGICTEIVKEFYSNIPILGICLGHQIIAHALGASVTEAKTIKHGKTSSITHNGNGLFSYLPQPLEVMRYHSLAIDRMTLPGELKVVSSSLDDNEIMAMKHRQYPVYGIQFHPESIGTASGRNMINNFLTEIGKEIDHETVS</sequence>
<dbReference type="FunFam" id="3.40.50.880:FF:000003">
    <property type="entry name" value="Anthranilate synthase component II"/>
    <property type="match status" value="1"/>
</dbReference>
<feature type="domain" description="Glutamine amidotransferase" evidence="2">
    <location>
        <begin position="3"/>
        <end position="188"/>
    </location>
</feature>